<dbReference type="SUPFAM" id="SSF54928">
    <property type="entry name" value="RNA-binding domain, RBD"/>
    <property type="match status" value="1"/>
</dbReference>
<dbReference type="AlphaFoldDB" id="A0A5A7QI99"/>
<feature type="compositionally biased region" description="Basic and acidic residues" evidence="2">
    <location>
        <begin position="60"/>
        <end position="72"/>
    </location>
</feature>
<feature type="compositionally biased region" description="Polar residues" evidence="2">
    <location>
        <begin position="44"/>
        <end position="56"/>
    </location>
</feature>
<name>A0A5A7QI99_STRAF</name>
<dbReference type="PROSITE" id="PS50102">
    <property type="entry name" value="RRM"/>
    <property type="match status" value="2"/>
</dbReference>
<feature type="domain" description="RRM" evidence="3">
    <location>
        <begin position="251"/>
        <end position="298"/>
    </location>
</feature>
<evidence type="ECO:0000256" key="2">
    <source>
        <dbReference type="SAM" id="MobiDB-lite"/>
    </source>
</evidence>
<keyword evidence="5" id="KW-1185">Reference proteome</keyword>
<evidence type="ECO:0000256" key="1">
    <source>
        <dbReference type="PROSITE-ProRule" id="PRU00176"/>
    </source>
</evidence>
<feature type="region of interest" description="Disordered" evidence="2">
    <location>
        <begin position="121"/>
        <end position="145"/>
    </location>
</feature>
<dbReference type="Pfam" id="PF07145">
    <property type="entry name" value="PAM2"/>
    <property type="match status" value="1"/>
</dbReference>
<feature type="region of interest" description="Disordered" evidence="2">
    <location>
        <begin position="18"/>
        <end position="72"/>
    </location>
</feature>
<feature type="domain" description="RRM" evidence="3">
    <location>
        <begin position="154"/>
        <end position="229"/>
    </location>
</feature>
<gene>
    <name evidence="4" type="ORF">STAS_22023</name>
</gene>
<dbReference type="InterPro" id="IPR000504">
    <property type="entry name" value="RRM_dom"/>
</dbReference>
<dbReference type="InterPro" id="IPR009818">
    <property type="entry name" value="PAM2_motif"/>
</dbReference>
<dbReference type="GO" id="GO:0003723">
    <property type="term" value="F:RNA binding"/>
    <property type="evidence" value="ECO:0007669"/>
    <property type="project" value="UniProtKB-UniRule"/>
</dbReference>
<feature type="non-terminal residue" evidence="4">
    <location>
        <position position="320"/>
    </location>
</feature>
<evidence type="ECO:0000259" key="3">
    <source>
        <dbReference type="PROSITE" id="PS50102"/>
    </source>
</evidence>
<feature type="compositionally biased region" description="Basic residues" evidence="2">
    <location>
        <begin position="125"/>
        <end position="140"/>
    </location>
</feature>
<accession>A0A5A7QI99</accession>
<dbReference type="Proteomes" id="UP000325081">
    <property type="component" value="Unassembled WGS sequence"/>
</dbReference>
<dbReference type="OrthoDB" id="7763451at2759"/>
<evidence type="ECO:0000313" key="4">
    <source>
        <dbReference type="EMBL" id="GER45099.1"/>
    </source>
</evidence>
<keyword evidence="1" id="KW-0694">RNA-binding</keyword>
<dbReference type="Pfam" id="PF00076">
    <property type="entry name" value="RRM_1"/>
    <property type="match status" value="2"/>
</dbReference>
<dbReference type="InterPro" id="IPR012677">
    <property type="entry name" value="Nucleotide-bd_a/b_plait_sf"/>
</dbReference>
<dbReference type="Gene3D" id="3.30.70.330">
    <property type="match status" value="2"/>
</dbReference>
<reference evidence="5" key="1">
    <citation type="journal article" date="2019" name="Curr. Biol.">
        <title>Genome Sequence of Striga asiatica Provides Insight into the Evolution of Plant Parasitism.</title>
        <authorList>
            <person name="Yoshida S."/>
            <person name="Kim S."/>
            <person name="Wafula E.K."/>
            <person name="Tanskanen J."/>
            <person name="Kim Y.M."/>
            <person name="Honaas L."/>
            <person name="Yang Z."/>
            <person name="Spallek T."/>
            <person name="Conn C.E."/>
            <person name="Ichihashi Y."/>
            <person name="Cheong K."/>
            <person name="Cui S."/>
            <person name="Der J.P."/>
            <person name="Gundlach H."/>
            <person name="Jiao Y."/>
            <person name="Hori C."/>
            <person name="Ishida J.K."/>
            <person name="Kasahara H."/>
            <person name="Kiba T."/>
            <person name="Kim M.S."/>
            <person name="Koo N."/>
            <person name="Laohavisit A."/>
            <person name="Lee Y.H."/>
            <person name="Lumba S."/>
            <person name="McCourt P."/>
            <person name="Mortimer J.C."/>
            <person name="Mutuku J.M."/>
            <person name="Nomura T."/>
            <person name="Sasaki-Sekimoto Y."/>
            <person name="Seto Y."/>
            <person name="Wang Y."/>
            <person name="Wakatake T."/>
            <person name="Sakakibara H."/>
            <person name="Demura T."/>
            <person name="Yamaguchi S."/>
            <person name="Yoneyama K."/>
            <person name="Manabe R.I."/>
            <person name="Nelson D.C."/>
            <person name="Schulman A.H."/>
            <person name="Timko M.P."/>
            <person name="dePamphilis C.W."/>
            <person name="Choi D."/>
            <person name="Shirasu K."/>
        </authorList>
    </citation>
    <scope>NUCLEOTIDE SEQUENCE [LARGE SCALE GENOMIC DNA]</scope>
    <source>
        <strain evidence="5">cv. UVA1</strain>
    </source>
</reference>
<dbReference type="SMART" id="SM00360">
    <property type="entry name" value="RRM"/>
    <property type="match status" value="2"/>
</dbReference>
<dbReference type="EMBL" id="BKCP01007181">
    <property type="protein sequence ID" value="GER45099.1"/>
    <property type="molecule type" value="Genomic_DNA"/>
</dbReference>
<dbReference type="PANTHER" id="PTHR32343">
    <property type="entry name" value="SERINE/ARGININE-RICH SPLICING FACTOR"/>
    <property type="match status" value="1"/>
</dbReference>
<dbReference type="InterPro" id="IPR035979">
    <property type="entry name" value="RBD_domain_sf"/>
</dbReference>
<sequence length="320" mass="35835">MAAGAEVFGEAAVLEMNSPAAIVEPSSPNDRGPASEKKMEKIENSYSEMSEESGGTNEVKGSDMDSNADSKSELGMNDIVDMLKKLKLNPLAKEFFPSSYNYGHMGAYSFVFYNKNLGSDGSKNNLRRRSNNNSSRRRGSGRAFRAQREDSVRRTVYVSDVDHNITEERLAALFSSYGQVVDCRVCGDPHSRLRFAFVEFSDEYSARAALILTGTLMGCSPIKVLPSKTAILPVNPTFLPRSEDEREMCARTVYCTNIDNKVSQDDVKSFFEKRCGEVSQLKLLGDHMHATRIAFVEFFMVRYLCFTNNSRFLPQSKNIF</sequence>
<comment type="caution">
    <text evidence="4">The sequence shown here is derived from an EMBL/GenBank/DDBJ whole genome shotgun (WGS) entry which is preliminary data.</text>
</comment>
<evidence type="ECO:0000313" key="5">
    <source>
        <dbReference type="Proteomes" id="UP000325081"/>
    </source>
</evidence>
<proteinExistence type="predicted"/>
<feature type="compositionally biased region" description="Basic and acidic residues" evidence="2">
    <location>
        <begin position="33"/>
        <end position="43"/>
    </location>
</feature>
<organism evidence="4 5">
    <name type="scientific">Striga asiatica</name>
    <name type="common">Asiatic witchweed</name>
    <name type="synonym">Buchnera asiatica</name>
    <dbReference type="NCBI Taxonomy" id="4170"/>
    <lineage>
        <taxon>Eukaryota</taxon>
        <taxon>Viridiplantae</taxon>
        <taxon>Streptophyta</taxon>
        <taxon>Embryophyta</taxon>
        <taxon>Tracheophyta</taxon>
        <taxon>Spermatophyta</taxon>
        <taxon>Magnoliopsida</taxon>
        <taxon>eudicotyledons</taxon>
        <taxon>Gunneridae</taxon>
        <taxon>Pentapetalae</taxon>
        <taxon>asterids</taxon>
        <taxon>lamiids</taxon>
        <taxon>Lamiales</taxon>
        <taxon>Orobanchaceae</taxon>
        <taxon>Buchnereae</taxon>
        <taxon>Striga</taxon>
    </lineage>
</organism>
<protein>
    <submittedName>
        <fullName evidence="4">RNA-binding protein</fullName>
    </submittedName>
</protein>
<dbReference type="PANTHER" id="PTHR32343:SF22">
    <property type="entry name" value="LD29830P"/>
    <property type="match status" value="1"/>
</dbReference>